<protein>
    <submittedName>
        <fullName evidence="1">Polyhydroxyalkanoate system protein</fullName>
    </submittedName>
</protein>
<dbReference type="InterPro" id="IPR013433">
    <property type="entry name" value="PHA_gran_rgn"/>
</dbReference>
<dbReference type="Pfam" id="PF09650">
    <property type="entry name" value="PHA_gran_rgn"/>
    <property type="match status" value="1"/>
</dbReference>
<organism evidence="1 2">
    <name type="scientific">Stenotrophomonas rhizophila</name>
    <dbReference type="NCBI Taxonomy" id="216778"/>
    <lineage>
        <taxon>Bacteria</taxon>
        <taxon>Pseudomonadati</taxon>
        <taxon>Pseudomonadota</taxon>
        <taxon>Gammaproteobacteria</taxon>
        <taxon>Lysobacterales</taxon>
        <taxon>Lysobacteraceae</taxon>
        <taxon>Stenotrophomonas</taxon>
    </lineage>
</organism>
<dbReference type="AlphaFoldDB" id="A0AAP5AGT7"/>
<proteinExistence type="predicted"/>
<evidence type="ECO:0000313" key="2">
    <source>
        <dbReference type="Proteomes" id="UP001226084"/>
    </source>
</evidence>
<comment type="caution">
    <text evidence="1">The sequence shown here is derived from an EMBL/GenBank/DDBJ whole genome shotgun (WGS) entry which is preliminary data.</text>
</comment>
<accession>A0AAP5AGT7</accession>
<evidence type="ECO:0000313" key="1">
    <source>
        <dbReference type="EMBL" id="MDQ1108309.1"/>
    </source>
</evidence>
<sequence length="91" mass="10070">MSRLDIRHDHTHSPDVARSVIQEMVAKLGNSFPLKTEWVGDVLNFSGTGVKGLIELIPGQVHVTANLSFPASLMEDRVHGEIQRVLQEKLA</sequence>
<dbReference type="RefSeq" id="WP_307106775.1">
    <property type="nucleotide sequence ID" value="NZ_JAUTAS010000001.1"/>
</dbReference>
<dbReference type="Proteomes" id="UP001226084">
    <property type="component" value="Unassembled WGS sequence"/>
</dbReference>
<gene>
    <name evidence="1" type="ORF">QE424_001468</name>
</gene>
<dbReference type="NCBIfam" id="TIGR02610">
    <property type="entry name" value="PHA_gran_rgn"/>
    <property type="match status" value="1"/>
</dbReference>
<name>A0AAP5AGT7_9GAMM</name>
<dbReference type="EMBL" id="JAUTAS010000001">
    <property type="protein sequence ID" value="MDQ1108309.1"/>
    <property type="molecule type" value="Genomic_DNA"/>
</dbReference>
<reference evidence="1" key="1">
    <citation type="submission" date="2023-07" db="EMBL/GenBank/DDBJ databases">
        <title>Functional and genomic diversity of the sorghum phyllosphere microbiome.</title>
        <authorList>
            <person name="Shade A."/>
        </authorList>
    </citation>
    <scope>NUCLEOTIDE SEQUENCE</scope>
    <source>
        <strain evidence="1">SORGH_AS_0457</strain>
    </source>
</reference>